<dbReference type="InterPro" id="IPR012505">
    <property type="entry name" value="YbbR"/>
</dbReference>
<dbReference type="EMBL" id="UINC01003557">
    <property type="protein sequence ID" value="SVA07370.1"/>
    <property type="molecule type" value="Genomic_DNA"/>
</dbReference>
<sequence>MFAVALAVALRFVVAGDPTVERGLRVPLEFENLPGSVEIMGGPPEAVEVRVRGPSGVLRRLEAGDVAAIIDLGSGRLGDRLFDMMEGGVRAPFGVEVAQVIPSTVSLRLEVEPPPRLVPIVPVTEGEPAAGFVVGGVTVEPAMVEVVGPLSQFLESTEVITESIDLAGTAVPVNETVAVGVADSRLRLLAPVKARVTVDIVREPVQRTLEDIPVRVRNVSEGLSGAVAPAFVTVTVFGPPEVMRELAPETVGAYVDLAGHVAGVYNLAVEVDARRLFDVTGIDPSVAQVTLR</sequence>
<evidence type="ECO:0000313" key="1">
    <source>
        <dbReference type="EMBL" id="SVA07370.1"/>
    </source>
</evidence>
<proteinExistence type="predicted"/>
<dbReference type="Gene3D" id="2.170.120.40">
    <property type="entry name" value="YbbR-like domain"/>
    <property type="match status" value="1"/>
</dbReference>
<dbReference type="InterPro" id="IPR053154">
    <property type="entry name" value="c-di-AMP_regulator"/>
</dbReference>
<evidence type="ECO:0008006" key="2">
    <source>
        <dbReference type="Google" id="ProtNLM"/>
    </source>
</evidence>
<dbReference type="Gene3D" id="2.170.120.30">
    <property type="match status" value="2"/>
</dbReference>
<dbReference type="PANTHER" id="PTHR37804:SF1">
    <property type="entry name" value="CDAA REGULATORY PROTEIN CDAR"/>
    <property type="match status" value="1"/>
</dbReference>
<dbReference type="PANTHER" id="PTHR37804">
    <property type="entry name" value="CDAA REGULATORY PROTEIN CDAR"/>
    <property type="match status" value="1"/>
</dbReference>
<dbReference type="AlphaFoldDB" id="A0A381STQ9"/>
<protein>
    <recommendedName>
        <fullName evidence="2">YbbR-like domain-containing protein</fullName>
    </recommendedName>
</protein>
<reference evidence="1" key="1">
    <citation type="submission" date="2018-05" db="EMBL/GenBank/DDBJ databases">
        <authorList>
            <person name="Lanie J.A."/>
            <person name="Ng W.-L."/>
            <person name="Kazmierczak K.M."/>
            <person name="Andrzejewski T.M."/>
            <person name="Davidsen T.M."/>
            <person name="Wayne K.J."/>
            <person name="Tettelin H."/>
            <person name="Glass J.I."/>
            <person name="Rusch D."/>
            <person name="Podicherti R."/>
            <person name="Tsui H.-C.T."/>
            <person name="Winkler M.E."/>
        </authorList>
    </citation>
    <scope>NUCLEOTIDE SEQUENCE</scope>
</reference>
<gene>
    <name evidence="1" type="ORF">METZ01_LOCUS60224</name>
</gene>
<organism evidence="1">
    <name type="scientific">marine metagenome</name>
    <dbReference type="NCBI Taxonomy" id="408172"/>
    <lineage>
        <taxon>unclassified sequences</taxon>
        <taxon>metagenomes</taxon>
        <taxon>ecological metagenomes</taxon>
    </lineage>
</organism>
<name>A0A381STQ9_9ZZZZ</name>
<accession>A0A381STQ9</accession>
<dbReference type="Pfam" id="PF07949">
    <property type="entry name" value="YbbR"/>
    <property type="match status" value="2"/>
</dbReference>